<accession>A0ABR3GC38</accession>
<organism evidence="2 3">
    <name type="scientific">Discina gigas</name>
    <dbReference type="NCBI Taxonomy" id="1032678"/>
    <lineage>
        <taxon>Eukaryota</taxon>
        <taxon>Fungi</taxon>
        <taxon>Dikarya</taxon>
        <taxon>Ascomycota</taxon>
        <taxon>Pezizomycotina</taxon>
        <taxon>Pezizomycetes</taxon>
        <taxon>Pezizales</taxon>
        <taxon>Discinaceae</taxon>
        <taxon>Discina</taxon>
    </lineage>
</organism>
<proteinExistence type="predicted"/>
<name>A0ABR3GC38_9PEZI</name>
<dbReference type="EMBL" id="JBBBZM010000127">
    <property type="protein sequence ID" value="KAL0633376.1"/>
    <property type="molecule type" value="Genomic_DNA"/>
</dbReference>
<protein>
    <recommendedName>
        <fullName evidence="4">Superoxide dismutase</fullName>
    </recommendedName>
</protein>
<evidence type="ECO:0000313" key="3">
    <source>
        <dbReference type="Proteomes" id="UP001447188"/>
    </source>
</evidence>
<sequence>MQFKSLFASSVLAIAAVSAQTQTTGLLGNAAVINDNPSGISLVTLFAYAAVFGNGTVTGKITFTPNVNGTGIIVNADFEGFKGLAGPFGYHIHDQPVPTSGNCNGTLAHLDPYQRGQVIPCDINSPATCEVGDLSGKHGAVNDTAGTPIIYDTQYIDYYISTKEGIAAFIGNRSVVIHKAGGGRVVCANITAVTSNVPSGPAVTSPAAPDSGSVSSFGISSVLALGSILAAAVLAL</sequence>
<dbReference type="PANTHER" id="PTHR20910:SF1">
    <property type="entry name" value="SUPEROXIDE DISMUTASE COPPER_ZINC BINDING DOMAIN-CONTAINING PROTEIN"/>
    <property type="match status" value="1"/>
</dbReference>
<dbReference type="InterPro" id="IPR036423">
    <property type="entry name" value="SOD-like_Cu/Zn_dom_sf"/>
</dbReference>
<gene>
    <name evidence="2" type="ORF">Q9L58_007689</name>
</gene>
<dbReference type="SUPFAM" id="SSF49329">
    <property type="entry name" value="Cu,Zn superoxide dismutase-like"/>
    <property type="match status" value="1"/>
</dbReference>
<evidence type="ECO:0000313" key="2">
    <source>
        <dbReference type="EMBL" id="KAL0633376.1"/>
    </source>
</evidence>
<feature type="signal peptide" evidence="1">
    <location>
        <begin position="1"/>
        <end position="19"/>
    </location>
</feature>
<dbReference type="InterPro" id="IPR053257">
    <property type="entry name" value="Cu-only_SOD"/>
</dbReference>
<reference evidence="2 3" key="1">
    <citation type="submission" date="2024-02" db="EMBL/GenBank/DDBJ databases">
        <title>Discinaceae phylogenomics.</title>
        <authorList>
            <person name="Dirks A.C."/>
            <person name="James T.Y."/>
        </authorList>
    </citation>
    <scope>NUCLEOTIDE SEQUENCE [LARGE SCALE GENOMIC DNA]</scope>
    <source>
        <strain evidence="2 3">ACD0624</strain>
    </source>
</reference>
<dbReference type="PANTHER" id="PTHR20910">
    <property type="entry name" value="AGAP001623-PA"/>
    <property type="match status" value="1"/>
</dbReference>
<feature type="chain" id="PRO_5046185031" description="Superoxide dismutase" evidence="1">
    <location>
        <begin position="20"/>
        <end position="236"/>
    </location>
</feature>
<evidence type="ECO:0008006" key="4">
    <source>
        <dbReference type="Google" id="ProtNLM"/>
    </source>
</evidence>
<comment type="caution">
    <text evidence="2">The sequence shown here is derived from an EMBL/GenBank/DDBJ whole genome shotgun (WGS) entry which is preliminary data.</text>
</comment>
<evidence type="ECO:0000256" key="1">
    <source>
        <dbReference type="SAM" id="SignalP"/>
    </source>
</evidence>
<dbReference type="Gene3D" id="2.60.40.200">
    <property type="entry name" value="Superoxide dismutase, copper/zinc binding domain"/>
    <property type="match status" value="1"/>
</dbReference>
<keyword evidence="1" id="KW-0732">Signal</keyword>
<dbReference type="Proteomes" id="UP001447188">
    <property type="component" value="Unassembled WGS sequence"/>
</dbReference>
<keyword evidence="3" id="KW-1185">Reference proteome</keyword>